<gene>
    <name evidence="1" type="ORF">HGM15179_015124</name>
</gene>
<comment type="caution">
    <text evidence="1">The sequence shown here is derived from an EMBL/GenBank/DDBJ whole genome shotgun (WGS) entry which is preliminary data.</text>
</comment>
<dbReference type="GO" id="GO:0031012">
    <property type="term" value="C:extracellular matrix"/>
    <property type="evidence" value="ECO:0007669"/>
    <property type="project" value="TreeGrafter"/>
</dbReference>
<dbReference type="OrthoDB" id="9393271at2759"/>
<evidence type="ECO:0008006" key="3">
    <source>
        <dbReference type="Google" id="ProtNLM"/>
    </source>
</evidence>
<keyword evidence="2" id="KW-1185">Reference proteome</keyword>
<protein>
    <recommendedName>
        <fullName evidence="3">Mitochondrial fission process protein 1</fullName>
    </recommendedName>
</protein>
<dbReference type="AlphaFoldDB" id="A0A8K1G4Z9"/>
<dbReference type="Proteomes" id="UP000796761">
    <property type="component" value="Unassembled WGS sequence"/>
</dbReference>
<dbReference type="InterPro" id="IPR036691">
    <property type="entry name" value="Endo/exonu/phosph_ase_sf"/>
</dbReference>
<dbReference type="GO" id="GO:0007508">
    <property type="term" value="P:larval heart development"/>
    <property type="evidence" value="ECO:0007669"/>
    <property type="project" value="TreeGrafter"/>
</dbReference>
<dbReference type="PANTHER" id="PTHR33395">
    <property type="entry name" value="TRANSCRIPTASE, PUTATIVE-RELATED-RELATED"/>
    <property type="match status" value="1"/>
</dbReference>
<dbReference type="SUPFAM" id="SSF56219">
    <property type="entry name" value="DNase I-like"/>
    <property type="match status" value="1"/>
</dbReference>
<reference evidence="1" key="1">
    <citation type="submission" date="2019-04" db="EMBL/GenBank/DDBJ databases">
        <title>Genome assembly of Zosterops borbonicus 15179.</title>
        <authorList>
            <person name="Leroy T."/>
            <person name="Anselmetti Y."/>
            <person name="Tilak M.-K."/>
            <person name="Nabholz B."/>
        </authorList>
    </citation>
    <scope>NUCLEOTIDE SEQUENCE</scope>
    <source>
        <strain evidence="1">HGM_15179</strain>
        <tissue evidence="1">Muscle</tissue>
    </source>
</reference>
<dbReference type="Gene3D" id="3.60.10.10">
    <property type="entry name" value="Endonuclease/exonuclease/phosphatase"/>
    <property type="match status" value="1"/>
</dbReference>
<accession>A0A8K1G4Z9</accession>
<dbReference type="EMBL" id="SWJQ01000637">
    <property type="protein sequence ID" value="TRZ11984.1"/>
    <property type="molecule type" value="Genomic_DNA"/>
</dbReference>
<dbReference type="GO" id="GO:0061343">
    <property type="term" value="P:cell adhesion involved in heart morphogenesis"/>
    <property type="evidence" value="ECO:0007669"/>
    <property type="project" value="TreeGrafter"/>
</dbReference>
<name>A0A8K1G4Z9_9PASS</name>
<proteinExistence type="predicted"/>
<sequence length="128" mass="14534">MKSAAQLRCMCTNACNMGNKQDFLEAMVQQPSYDAIIITETWWDNSHSWSAALDGYKLFKRDRKVGRGGGVALYIREAFDAVGIENNDDEVECLWLRIKGKANKADILLGVCYCPPNQEEEVDNLFYE</sequence>
<dbReference type="PANTHER" id="PTHR33395:SF22">
    <property type="entry name" value="REVERSE TRANSCRIPTASE DOMAIN-CONTAINING PROTEIN"/>
    <property type="match status" value="1"/>
</dbReference>
<organism evidence="1 2">
    <name type="scientific">Zosterops borbonicus</name>
    <dbReference type="NCBI Taxonomy" id="364589"/>
    <lineage>
        <taxon>Eukaryota</taxon>
        <taxon>Metazoa</taxon>
        <taxon>Chordata</taxon>
        <taxon>Craniata</taxon>
        <taxon>Vertebrata</taxon>
        <taxon>Euteleostomi</taxon>
        <taxon>Archelosauria</taxon>
        <taxon>Archosauria</taxon>
        <taxon>Dinosauria</taxon>
        <taxon>Saurischia</taxon>
        <taxon>Theropoda</taxon>
        <taxon>Coelurosauria</taxon>
        <taxon>Aves</taxon>
        <taxon>Neognathae</taxon>
        <taxon>Neoaves</taxon>
        <taxon>Telluraves</taxon>
        <taxon>Australaves</taxon>
        <taxon>Passeriformes</taxon>
        <taxon>Sylvioidea</taxon>
        <taxon>Zosteropidae</taxon>
        <taxon>Zosterops</taxon>
    </lineage>
</organism>
<evidence type="ECO:0000313" key="2">
    <source>
        <dbReference type="Proteomes" id="UP000796761"/>
    </source>
</evidence>
<evidence type="ECO:0000313" key="1">
    <source>
        <dbReference type="EMBL" id="TRZ11984.1"/>
    </source>
</evidence>